<keyword evidence="2" id="KW-1185">Reference proteome</keyword>
<dbReference type="Proteomes" id="UP000202427">
    <property type="component" value="Segment"/>
</dbReference>
<dbReference type="EMBL" id="KJ631623">
    <property type="protein sequence ID" value="AJD09287.1"/>
    <property type="molecule type" value="Genomic_DNA"/>
</dbReference>
<dbReference type="GeneID" id="23301760"/>
<sequence>MAPCKYTNVDQMWNAIAYNDSRKFAFMTTQGRWIHPDRHFNSAAQLLSYMINNSVSDVHVKPLDEGGREWVFDADFKDCANKAELELKINVGATALLLFFADKEDAVQRVVFSGHRGFHMWLKFCGRFRMDSPKNVREHWFEVFKKPNKLVKGDIRPGNFAFSVQQAVNMYMDQMPQGSAVCDLIVRYWPDVDRDVFCNPTKQIRAPFSYNYKGGEFSRCLTQQLLQHITKCSNGCLDGGAAAAATSSNSKTL</sequence>
<dbReference type="SUPFAM" id="SSF56747">
    <property type="entry name" value="Prim-pol domain"/>
    <property type="match status" value="1"/>
</dbReference>
<organism evidence="1 2">
    <name type="scientific">Condylorrhiza vestigialis mutiple nucleopolyhedrovirus</name>
    <dbReference type="NCBI Taxonomy" id="1592576"/>
    <lineage>
        <taxon>Viruses</taxon>
        <taxon>Viruses incertae sedis</taxon>
        <taxon>Naldaviricetes</taxon>
        <taxon>Lefavirales</taxon>
        <taxon>Baculoviridae</taxon>
        <taxon>Alphabaculovirus</taxon>
        <taxon>Alphabaculovirus covestigialis</taxon>
    </lineage>
</organism>
<dbReference type="Gene3D" id="3.90.920.10">
    <property type="entry name" value="DNA primase, PRIM domain"/>
    <property type="match status" value="1"/>
</dbReference>
<name>A0A0B4UL86_9ABAC</name>
<accession>A0A0B4UL86</accession>
<protein>
    <submittedName>
        <fullName evidence="1">Late expression factor 1</fullName>
    </submittedName>
</protein>
<dbReference type="KEGG" id="vg:23301760"/>
<dbReference type="OrthoDB" id="18354at10239"/>
<evidence type="ECO:0000313" key="1">
    <source>
        <dbReference type="EMBL" id="AJD09287.1"/>
    </source>
</evidence>
<proteinExistence type="predicted"/>
<dbReference type="RefSeq" id="YP_009118605.1">
    <property type="nucleotide sequence ID" value="NC_026430.1"/>
</dbReference>
<dbReference type="PIRSF" id="PIRSF016433">
    <property type="entry name" value="Viral_DNA_prim"/>
    <property type="match status" value="1"/>
</dbReference>
<reference evidence="1 2" key="1">
    <citation type="journal article" date="2009" name="J. Invertebr. Pathol.">
        <title>Identification of a new nucleopolyhedrovirus from naturally-infected Condylorrhiza vestigialis (Guenee) (Lepidoptera: Crambidae) larvae on poplar plantations in South Brazil.</title>
        <authorList>
            <person name="Castro M.E."/>
            <person name="Ribeiro Z.M."/>
            <person name="Santos A.C."/>
            <person name="Souza M.L."/>
            <person name="Machado E.B."/>
            <person name="Sousa N.J."/>
            <person name="Moscardi F."/>
        </authorList>
    </citation>
    <scope>NUCLEOTIDE SEQUENCE [LARGE SCALE GENOMIC DNA]</scope>
</reference>
<gene>
    <name evidence="1" type="primary">ORF-122</name>
</gene>
<dbReference type="InterPro" id="IPR016658">
    <property type="entry name" value="DNA_primase_LEF1"/>
</dbReference>
<evidence type="ECO:0000313" key="2">
    <source>
        <dbReference type="Proteomes" id="UP000202427"/>
    </source>
</evidence>